<dbReference type="GO" id="GO:0044550">
    <property type="term" value="P:secondary metabolite biosynthetic process"/>
    <property type="evidence" value="ECO:0007669"/>
    <property type="project" value="TreeGrafter"/>
</dbReference>
<dbReference type="InterPro" id="IPR042099">
    <property type="entry name" value="ANL_N_sf"/>
</dbReference>
<accession>A0AAW3YU18</accession>
<gene>
    <name evidence="2" type="ORF">ID854_14665</name>
</gene>
<dbReference type="Pfam" id="PF00501">
    <property type="entry name" value="AMP-binding"/>
    <property type="match status" value="1"/>
</dbReference>
<dbReference type="RefSeq" id="WP_323869311.1">
    <property type="nucleotide sequence ID" value="NZ_JACXBF010000365.1"/>
</dbReference>
<proteinExistence type="predicted"/>
<dbReference type="EMBL" id="JACXBF010000365">
    <property type="protein sequence ID" value="MBD2801652.1"/>
    <property type="molecule type" value="Genomic_DNA"/>
</dbReference>
<dbReference type="Gene3D" id="3.40.50.12780">
    <property type="entry name" value="N-terminal domain of ligase-like"/>
    <property type="match status" value="1"/>
</dbReference>
<dbReference type="GO" id="GO:0005737">
    <property type="term" value="C:cytoplasm"/>
    <property type="evidence" value="ECO:0007669"/>
    <property type="project" value="TreeGrafter"/>
</dbReference>
<feature type="domain" description="AMP-dependent synthetase/ligase" evidence="1">
    <location>
        <begin position="104"/>
        <end position="152"/>
    </location>
</feature>
<organism evidence="2">
    <name type="scientific">Xenorhabdus szentirmaii</name>
    <dbReference type="NCBI Taxonomy" id="290112"/>
    <lineage>
        <taxon>Bacteria</taxon>
        <taxon>Pseudomonadati</taxon>
        <taxon>Pseudomonadota</taxon>
        <taxon>Gammaproteobacteria</taxon>
        <taxon>Enterobacterales</taxon>
        <taxon>Morganellaceae</taxon>
        <taxon>Xenorhabdus</taxon>
    </lineage>
</organism>
<dbReference type="InterPro" id="IPR000873">
    <property type="entry name" value="AMP-dep_synth/lig_dom"/>
</dbReference>
<dbReference type="GO" id="GO:0031177">
    <property type="term" value="F:phosphopantetheine binding"/>
    <property type="evidence" value="ECO:0007669"/>
    <property type="project" value="TreeGrafter"/>
</dbReference>
<evidence type="ECO:0000313" key="2">
    <source>
        <dbReference type="EMBL" id="MBD2801652.1"/>
    </source>
</evidence>
<protein>
    <submittedName>
        <fullName evidence="2">AMP-binding protein</fullName>
    </submittedName>
</protein>
<dbReference type="SUPFAM" id="SSF56801">
    <property type="entry name" value="Acetyl-CoA synthetase-like"/>
    <property type="match status" value="1"/>
</dbReference>
<dbReference type="Proteomes" id="UP001193920">
    <property type="component" value="Unassembled WGS sequence"/>
</dbReference>
<dbReference type="AlphaFoldDB" id="A0AAW3YU18"/>
<reference evidence="2" key="1">
    <citation type="submission" date="2020-09" db="EMBL/GenBank/DDBJ databases">
        <authorList>
            <person name="Palma L."/>
            <person name="Caballero P."/>
            <person name="Berry C."/>
            <person name="Del Valle E."/>
        </authorList>
    </citation>
    <scope>NUCLEOTIDE SEQUENCE</scope>
    <source>
        <strain evidence="2">M</strain>
    </source>
</reference>
<dbReference type="PANTHER" id="PTHR45527:SF1">
    <property type="entry name" value="FATTY ACID SYNTHASE"/>
    <property type="match status" value="1"/>
</dbReference>
<feature type="non-terminal residue" evidence="2">
    <location>
        <position position="152"/>
    </location>
</feature>
<dbReference type="Gene3D" id="3.30.559.30">
    <property type="entry name" value="Nonribosomal peptide synthetase, condensation domain"/>
    <property type="match status" value="1"/>
</dbReference>
<name>A0AAW3YU18_9GAMM</name>
<comment type="caution">
    <text evidence="2">The sequence shown here is derived from an EMBL/GenBank/DDBJ whole genome shotgun (WGS) entry which is preliminary data.</text>
</comment>
<reference evidence="2" key="2">
    <citation type="journal article" date="2024" name="Toxins">
        <title>Genome Sequence Analysis of Native Xenorhabdus Strains Isolated from Entomopathogenic Nematodes in Argentina.</title>
        <authorList>
            <person name="Palma L."/>
            <person name="Frizzo L."/>
            <person name="Kaiser S."/>
            <person name="Berry C."/>
            <person name="Caballero P."/>
            <person name="Bode H.B."/>
            <person name="Del Valle E.E."/>
        </authorList>
    </citation>
    <scope>NUCLEOTIDE SEQUENCE</scope>
    <source>
        <strain evidence="2">M</strain>
    </source>
</reference>
<evidence type="ECO:0000259" key="1">
    <source>
        <dbReference type="Pfam" id="PF00501"/>
    </source>
</evidence>
<dbReference type="GO" id="GO:0043041">
    <property type="term" value="P:amino acid activation for nonribosomal peptide biosynthetic process"/>
    <property type="evidence" value="ECO:0007669"/>
    <property type="project" value="TreeGrafter"/>
</dbReference>
<feature type="non-terminal residue" evidence="2">
    <location>
        <position position="1"/>
    </location>
</feature>
<dbReference type="PANTHER" id="PTHR45527">
    <property type="entry name" value="NONRIBOSOMAL PEPTIDE SYNTHETASE"/>
    <property type="match status" value="1"/>
</dbReference>
<sequence>LSQFGITSLAGRERTNYPVGISIDDDGRDFMLSAQTVSTADPNRINAYLVRALEQLVAILADAPHSPALSVDVVPAAERQQLLMDFNATEQDFPQAALIHELIEQQAAHTPDATAVLFEGQSLSYGELNRRANQLAHHLIALGVQPDDRVAI</sequence>